<accession>Q1K0U9</accession>
<dbReference type="PANTHER" id="PTHR30589:SF0">
    <property type="entry name" value="PHOSPHATIDYLGLYCEROL--PROLIPOPROTEIN DIACYLGLYCERYL TRANSFERASE"/>
    <property type="match status" value="1"/>
</dbReference>
<dbReference type="Proteomes" id="UP000005695">
    <property type="component" value="Unassembled WGS sequence"/>
</dbReference>
<dbReference type="GO" id="GO:0008961">
    <property type="term" value="F:phosphatidylglycerol-prolipoprotein diacylglyceryl transferase activity"/>
    <property type="evidence" value="ECO:0007669"/>
    <property type="project" value="UniProtKB-UniRule"/>
</dbReference>
<feature type="transmembrane region" description="Helical" evidence="7">
    <location>
        <begin position="20"/>
        <end position="37"/>
    </location>
</feature>
<dbReference type="PANTHER" id="PTHR30589">
    <property type="entry name" value="PROLIPOPROTEIN DIACYLGLYCERYL TRANSFERASE"/>
    <property type="match status" value="1"/>
</dbReference>
<sequence length="263" mass="28983">MMTYPDIDPVAIEIGPLAIRWYGLMYLAGFICAYAMIRRLTMPHKRLSLSSDTVADLLFACVLGVVLGGRLGYVLFYNASFYLEHPTKILSLWEGGMSFHGGLLGVIVAALWFCRKRQLPVASVADILVISSCFGLFFGRLGNFINGELWGRVSSVPWAMVFPGAGPLTRHPSQLYEAVLEGPVLLLILLVVYRANKAAGSVFFAFVSGYAGFRFVVEFFRQPDAHLGAVFAGMSMGQLLSLPMMLIGLAGIVWLNMRRPCER</sequence>
<evidence type="ECO:0000256" key="4">
    <source>
        <dbReference type="ARBA" id="ARBA00022692"/>
    </source>
</evidence>
<name>Q1K0U9_DESA6</name>
<proteinExistence type="inferred from homology"/>
<reference evidence="8" key="2">
    <citation type="submission" date="2006-05" db="EMBL/GenBank/DDBJ databases">
        <title>Sequencing of the draft genome and assembly of Desulfuromonas acetoxidans DSM 684.</title>
        <authorList>
            <consortium name="US DOE Joint Genome Institute (JGI-PGF)"/>
            <person name="Copeland A."/>
            <person name="Lucas S."/>
            <person name="Lapidus A."/>
            <person name="Barry K."/>
            <person name="Detter J.C."/>
            <person name="Glavina del Rio T."/>
            <person name="Hammon N."/>
            <person name="Israni S."/>
            <person name="Dalin E."/>
            <person name="Tice H."/>
            <person name="Bruce D."/>
            <person name="Pitluck S."/>
            <person name="Richardson P."/>
        </authorList>
    </citation>
    <scope>NUCLEOTIDE SEQUENCE [LARGE SCALE GENOMIC DNA]</scope>
    <source>
        <strain evidence="8">DSM 684</strain>
    </source>
</reference>
<feature type="transmembrane region" description="Helical" evidence="7">
    <location>
        <begin position="175"/>
        <end position="193"/>
    </location>
</feature>
<keyword evidence="9" id="KW-1185">Reference proteome</keyword>
<dbReference type="PROSITE" id="PS01311">
    <property type="entry name" value="LGT"/>
    <property type="match status" value="1"/>
</dbReference>
<dbReference type="HAMAP" id="MF_01147">
    <property type="entry name" value="Lgt"/>
    <property type="match status" value="1"/>
</dbReference>
<evidence type="ECO:0000256" key="1">
    <source>
        <dbReference type="ARBA" id="ARBA00007150"/>
    </source>
</evidence>
<reference evidence="8" key="1">
    <citation type="submission" date="2006-05" db="EMBL/GenBank/DDBJ databases">
        <title>Annotation of the draft genome assembly of Desulfuromonas acetoxidans DSM 684.</title>
        <authorList>
            <consortium name="US DOE Joint Genome Institute (JGI-ORNL)"/>
            <person name="Larimer F."/>
            <person name="Land M."/>
            <person name="Hauser L."/>
        </authorList>
    </citation>
    <scope>NUCLEOTIDE SEQUENCE [LARGE SCALE GENOMIC DNA]</scope>
    <source>
        <strain evidence="8">DSM 684</strain>
    </source>
</reference>
<dbReference type="AlphaFoldDB" id="Q1K0U9"/>
<comment type="pathway">
    <text evidence="7">Protein modification; lipoprotein biosynthesis (diacylglyceryl transfer).</text>
</comment>
<comment type="function">
    <text evidence="7">Catalyzes the transfer of the diacylglyceryl group from phosphatidylglycerol to the sulfhydryl group of the N-terminal cysteine of a prolipoprotein, the first step in the formation of mature lipoproteins.</text>
</comment>
<feature type="transmembrane region" description="Helical" evidence="7">
    <location>
        <begin position="229"/>
        <end position="255"/>
    </location>
</feature>
<comment type="catalytic activity">
    <reaction evidence="7">
        <text>L-cysteinyl-[prolipoprotein] + a 1,2-diacyl-sn-glycero-3-phospho-(1'-sn-glycerol) = an S-1,2-diacyl-sn-glyceryl-L-cysteinyl-[prolipoprotein] + sn-glycerol 1-phosphate + H(+)</text>
        <dbReference type="Rhea" id="RHEA:56712"/>
        <dbReference type="Rhea" id="RHEA-COMP:14679"/>
        <dbReference type="Rhea" id="RHEA-COMP:14680"/>
        <dbReference type="ChEBI" id="CHEBI:15378"/>
        <dbReference type="ChEBI" id="CHEBI:29950"/>
        <dbReference type="ChEBI" id="CHEBI:57685"/>
        <dbReference type="ChEBI" id="CHEBI:64716"/>
        <dbReference type="ChEBI" id="CHEBI:140658"/>
        <dbReference type="EC" id="2.5.1.145"/>
    </reaction>
</comment>
<keyword evidence="5 7" id="KW-1133">Transmembrane helix</keyword>
<feature type="transmembrane region" description="Helical" evidence="7">
    <location>
        <begin position="97"/>
        <end position="114"/>
    </location>
</feature>
<comment type="subcellular location">
    <subcellularLocation>
        <location evidence="7">Cell membrane</location>
        <topology evidence="7">Multi-pass membrane protein</topology>
    </subcellularLocation>
</comment>
<organism evidence="8 9">
    <name type="scientific">Desulfuromonas acetoxidans (strain DSM 684 / 11070)</name>
    <dbReference type="NCBI Taxonomy" id="281689"/>
    <lineage>
        <taxon>Bacteria</taxon>
        <taxon>Pseudomonadati</taxon>
        <taxon>Thermodesulfobacteriota</taxon>
        <taxon>Desulfuromonadia</taxon>
        <taxon>Desulfuromonadales</taxon>
        <taxon>Desulfuromonadaceae</taxon>
        <taxon>Desulfuromonas</taxon>
    </lineage>
</organism>
<dbReference type="Pfam" id="PF01790">
    <property type="entry name" value="LGT"/>
    <property type="match status" value="1"/>
</dbReference>
<comment type="similarity">
    <text evidence="1 7">Belongs to the Lgt family.</text>
</comment>
<evidence type="ECO:0000256" key="3">
    <source>
        <dbReference type="ARBA" id="ARBA00022679"/>
    </source>
</evidence>
<dbReference type="NCBIfam" id="TIGR00544">
    <property type="entry name" value="lgt"/>
    <property type="match status" value="1"/>
</dbReference>
<keyword evidence="4 7" id="KW-0812">Transmembrane</keyword>
<evidence type="ECO:0000256" key="5">
    <source>
        <dbReference type="ARBA" id="ARBA00022989"/>
    </source>
</evidence>
<feature type="binding site" evidence="7">
    <location>
        <position position="140"/>
    </location>
    <ligand>
        <name>a 1,2-diacyl-sn-glycero-3-phospho-(1'-sn-glycerol)</name>
        <dbReference type="ChEBI" id="CHEBI:64716"/>
    </ligand>
</feature>
<evidence type="ECO:0000313" key="8">
    <source>
        <dbReference type="EMBL" id="EAT16259.1"/>
    </source>
</evidence>
<evidence type="ECO:0000256" key="6">
    <source>
        <dbReference type="ARBA" id="ARBA00023136"/>
    </source>
</evidence>
<dbReference type="EMBL" id="AAEW02000006">
    <property type="protein sequence ID" value="EAT16259.1"/>
    <property type="molecule type" value="Genomic_DNA"/>
</dbReference>
<dbReference type="GO" id="GO:0042158">
    <property type="term" value="P:lipoprotein biosynthetic process"/>
    <property type="evidence" value="ECO:0007669"/>
    <property type="project" value="UniProtKB-UniRule"/>
</dbReference>
<feature type="transmembrane region" description="Helical" evidence="7">
    <location>
        <begin position="121"/>
        <end position="141"/>
    </location>
</feature>
<keyword evidence="6 7" id="KW-0472">Membrane</keyword>
<feature type="transmembrane region" description="Helical" evidence="7">
    <location>
        <begin position="200"/>
        <end position="217"/>
    </location>
</feature>
<evidence type="ECO:0000256" key="7">
    <source>
        <dbReference type="HAMAP-Rule" id="MF_01147"/>
    </source>
</evidence>
<protein>
    <recommendedName>
        <fullName evidence="7">Phosphatidylglycerol--prolipoprotein diacylglyceryl transferase</fullName>
        <ecNumber evidence="7">2.5.1.145</ecNumber>
    </recommendedName>
</protein>
<dbReference type="GO" id="GO:0005886">
    <property type="term" value="C:plasma membrane"/>
    <property type="evidence" value="ECO:0007669"/>
    <property type="project" value="UniProtKB-SubCell"/>
</dbReference>
<dbReference type="UniPathway" id="UPA00664"/>
<keyword evidence="3 7" id="KW-0808">Transferase</keyword>
<evidence type="ECO:0000256" key="2">
    <source>
        <dbReference type="ARBA" id="ARBA00022475"/>
    </source>
</evidence>
<evidence type="ECO:0000313" key="9">
    <source>
        <dbReference type="Proteomes" id="UP000005695"/>
    </source>
</evidence>
<dbReference type="EC" id="2.5.1.145" evidence="7"/>
<keyword evidence="2 7" id="KW-1003">Cell membrane</keyword>
<comment type="caution">
    <text evidence="8">The sequence shown here is derived from an EMBL/GenBank/DDBJ whole genome shotgun (WGS) entry which is preliminary data.</text>
</comment>
<feature type="transmembrane region" description="Helical" evidence="7">
    <location>
        <begin position="57"/>
        <end position="77"/>
    </location>
</feature>
<gene>
    <name evidence="7" type="primary">lgt</name>
    <name evidence="8" type="ORF">Dace_1723</name>
</gene>
<dbReference type="InterPro" id="IPR001640">
    <property type="entry name" value="Lgt"/>
</dbReference>